<proteinExistence type="predicted"/>
<dbReference type="AlphaFoldDB" id="A0A6S6ST03"/>
<evidence type="ECO:0000313" key="2">
    <source>
        <dbReference type="EMBL" id="CAA6808003.1"/>
    </source>
</evidence>
<accession>A0A6S6ST03</accession>
<sequence length="205" mass="24236">MSNLTQSKNIQDDLTLLAQKVDSTYKEGLYVYTEAVANYALEIEELKSQIKLEKKLNEIEEIELSNIKRDRDHEERFLEKLNETFNQKIHSINELKTEYADLMEQNNYEKILRKKKSELQLALDELEEVEITLLQQELEHINLLKILAPKRKNIVQLEEKLKKLELQKEFYSLKNLQQLPQLVLETSDEITTEVIEEDSLESNKS</sequence>
<protein>
    <submittedName>
        <fullName evidence="2">Myosin heavy chain</fullName>
    </submittedName>
</protein>
<feature type="coiled-coil region" evidence="1">
    <location>
        <begin position="36"/>
        <end position="174"/>
    </location>
</feature>
<reference evidence="2" key="1">
    <citation type="submission" date="2020-01" db="EMBL/GenBank/DDBJ databases">
        <authorList>
            <person name="Meier V. D."/>
            <person name="Meier V D."/>
        </authorList>
    </citation>
    <scope>NUCLEOTIDE SEQUENCE</scope>
    <source>
        <strain evidence="2">HLG_WM_MAG_05</strain>
    </source>
</reference>
<evidence type="ECO:0000256" key="1">
    <source>
        <dbReference type="SAM" id="Coils"/>
    </source>
</evidence>
<keyword evidence="1" id="KW-0175">Coiled coil</keyword>
<gene>
    <name evidence="2" type="ORF">HELGO_WM13287</name>
</gene>
<dbReference type="EMBL" id="CACVAU010000027">
    <property type="protein sequence ID" value="CAA6808003.1"/>
    <property type="molecule type" value="Genomic_DNA"/>
</dbReference>
<name>A0A6S6ST03_9BACT</name>
<organism evidence="2">
    <name type="scientific">uncultured Sulfurovum sp</name>
    <dbReference type="NCBI Taxonomy" id="269237"/>
    <lineage>
        <taxon>Bacteria</taxon>
        <taxon>Pseudomonadati</taxon>
        <taxon>Campylobacterota</taxon>
        <taxon>Epsilonproteobacteria</taxon>
        <taxon>Campylobacterales</taxon>
        <taxon>Sulfurovaceae</taxon>
        <taxon>Sulfurovum</taxon>
        <taxon>environmental samples</taxon>
    </lineage>
</organism>